<keyword evidence="3" id="KW-1133">Transmembrane helix</keyword>
<evidence type="ECO:0000259" key="5">
    <source>
        <dbReference type="Pfam" id="PF04357"/>
    </source>
</evidence>
<dbReference type="GO" id="GO:0009306">
    <property type="term" value="P:protein secretion"/>
    <property type="evidence" value="ECO:0007669"/>
    <property type="project" value="InterPro"/>
</dbReference>
<reference evidence="6" key="1">
    <citation type="journal article" date="2012" name="PLoS ONE">
        <title>Gene sets for utilization of primary and secondary nutrition supplies in the distal gut of endangered iberian lynx.</title>
        <authorList>
            <person name="Alcaide M."/>
            <person name="Messina E."/>
            <person name="Richter M."/>
            <person name="Bargiela R."/>
            <person name="Peplies J."/>
            <person name="Huws S.A."/>
            <person name="Newbold C.J."/>
            <person name="Golyshin P.N."/>
            <person name="Simon M.A."/>
            <person name="Lopez G."/>
            <person name="Yakimov M.M."/>
            <person name="Ferrer M."/>
        </authorList>
    </citation>
    <scope>NUCLEOTIDE SEQUENCE</scope>
</reference>
<accession>J9C4D2</accession>
<dbReference type="PANTHER" id="PTHR36985">
    <property type="entry name" value="TRANSLOCATION AND ASSEMBLY MODULE SUBUNIT TAMB"/>
    <property type="match status" value="1"/>
</dbReference>
<evidence type="ECO:0000256" key="1">
    <source>
        <dbReference type="ARBA" id="ARBA00004167"/>
    </source>
</evidence>
<feature type="domain" description="Translocation and assembly module TamB C-terminal" evidence="5">
    <location>
        <begin position="1123"/>
        <end position="1517"/>
    </location>
</feature>
<evidence type="ECO:0000256" key="4">
    <source>
        <dbReference type="ARBA" id="ARBA00023136"/>
    </source>
</evidence>
<comment type="subcellular location">
    <subcellularLocation>
        <location evidence="1">Membrane</location>
        <topology evidence="1">Single-pass membrane protein</topology>
    </subcellularLocation>
</comment>
<dbReference type="Pfam" id="PF04357">
    <property type="entry name" value="TamB"/>
    <property type="match status" value="1"/>
</dbReference>
<comment type="caution">
    <text evidence="6">The sequence shown here is derived from an EMBL/GenBank/DDBJ whole genome shotgun (WGS) entry which is preliminary data.</text>
</comment>
<name>J9C4D2_9ZZZZ</name>
<evidence type="ECO:0000313" key="6">
    <source>
        <dbReference type="EMBL" id="EJW94660.1"/>
    </source>
</evidence>
<organism evidence="6">
    <name type="scientific">gut metagenome</name>
    <dbReference type="NCBI Taxonomy" id="749906"/>
    <lineage>
        <taxon>unclassified sequences</taxon>
        <taxon>metagenomes</taxon>
        <taxon>organismal metagenomes</taxon>
    </lineage>
</organism>
<evidence type="ECO:0000256" key="3">
    <source>
        <dbReference type="ARBA" id="ARBA00022989"/>
    </source>
</evidence>
<dbReference type="PANTHER" id="PTHR36985:SF1">
    <property type="entry name" value="TRANSLOCATION AND ASSEMBLY MODULE SUBUNIT TAMB"/>
    <property type="match status" value="1"/>
</dbReference>
<proteinExistence type="predicted"/>
<keyword evidence="4" id="KW-0472">Membrane</keyword>
<dbReference type="GO" id="GO:0005886">
    <property type="term" value="C:plasma membrane"/>
    <property type="evidence" value="ECO:0007669"/>
    <property type="project" value="InterPro"/>
</dbReference>
<evidence type="ECO:0000256" key="2">
    <source>
        <dbReference type="ARBA" id="ARBA00022692"/>
    </source>
</evidence>
<dbReference type="EMBL" id="AMCI01006242">
    <property type="protein sequence ID" value="EJW94660.1"/>
    <property type="molecule type" value="Genomic_DNA"/>
</dbReference>
<gene>
    <name evidence="6" type="ORF">EVA_17217</name>
</gene>
<keyword evidence="2" id="KW-0812">Transmembrane</keyword>
<protein>
    <submittedName>
        <fullName evidence="6">Protein containing DUF490</fullName>
    </submittedName>
</protein>
<dbReference type="InterPro" id="IPR007452">
    <property type="entry name" value="TamB_C"/>
</dbReference>
<sequence length="1559" mass="173109">MKKKYIRWTLGAALSPFLLFLFLCILIYLPPVQHFLVRQATVYASEATGMHIHVGRVSLSFPLDLVLNDVEAASGGRDTLLSVRRLQVNVQLLPLLEKQVEVDGVWLKGATVNTRDLIHGLELKGTLGELFLESHGVDLDPETAILNKVKLKDTDLSLCLSDTTAADTTARDTTYWKILLQEIDLQQVSLALQLPHDSLTLSTRLGRASLRDGRIDLHRSAYSVASFQVEDGQVSYDSGRPLTALSADSLPKGFDPSHLALSGIGIRLDSLHYEGRDMKARIRQLVLKERSGLEVVATQGSLRSDAQRLQVPSLRVETADSYLELQAALDWAALDGKPQGGVSARLMADIGKEDVFRFLGSDDPKAMAAYPAEPLRIRTGVDGDLKRLKLNTLVAELPGALELYAQGELTHLTDTSKRGGDLTLEAEALNLKFLPALSGGFTIPSGTRLEGQCTVAGSRVGADLLLRQPQAQAVVPTDTVPLTVHADTISLADDFRMERAARIYAQYDGANDRYQADLAINRLDLHQFLPADSLYGLTTRMKINGQGFDIFSPHTRVHAEGTLDRFQYGRRVLTGVSLQAKLEQSRLQATLGVKNWMVDLTTRVEGMLKKHDQQVDVKMDIARMDWQAMRITNQRLQTSQQLGVRFHSDGKQSMALEAEMTNATLVTAKRTTHPKDLYAGFRTSSDSTQAYLRAGDLSLNLDGEGPLEHLTRRADLLTQQLMKQWESKRIVQEELREFFPGFCLRVVSGPDNPVANYLSLAGVTYQRLFMDLDSSPLEGLNGEAFLYGLRTDSLLLDTIFLDIQQEPTSLSLLGGVVNGPKRGQEAFDVTLEGQVGDSQAQLLVQYLNARKEQGVYMGLMAELQEKGIRMRMFPEHPTFVYRPFTVNPDNYIFWTDQGRIYADLHVHDEQGSGLRLYTNLTDTLYRQDISAELSRINLQEFRRIMPYLPDMEGWLGAEVHYVDMGKSMMLSSDWRLDEFKYEGTSLGNWECGGVYLPGEEKDHHLDAYVRHNGHEVAHLGGIYLPPTTEEGTGSLSGEMAFQHFPLDVLNPFVPGRTLELGGDIDGALSVKGDPSQPLMNGQLALDSVSIFLPELSTTLRFDNRPVPVTDSRLQFRNYEIFTKGKNPFTVNGEVDLADLSRMRMNLDMQAENFELVNAPHTKRAVVYGKLYVDFQANLRGPVDELVMRGNMNVLGKTDVTYVLKDSPLTVNDRLGDMVQFVNFNDTVAVEDVAVQPLSLGGMDVAMTLHIDQAVQARVDLVADGSNYMLLEGGGDLSFQYTPRGDMLLTGRYSLISGDLKYEIPIIPLKTFSIRNGSYVEWTGNVMNPRLNILATERVRASVGEEGKAPRNVSFDVGIALDQTLENLGLAFTLSAPEDASVQDQLNAMSKEERGKLAVTMLVTGMYMAEGNASGGFNVNNALNSFLQNEISNIAGKAVDINVGMETVDNAESGGKRTDYNFQFAKRFWNNRFRIVIGGKVSTGNTAQQDETFIDNVSVEYRLDNSGTRYVKVFHDKNYESVLEGEVIETGVGIVLRKKMTHLGELFIFKSKKKKKGTEE</sequence>